<dbReference type="Proteomes" id="UP000284403">
    <property type="component" value="Unassembled WGS sequence"/>
</dbReference>
<dbReference type="Pfam" id="PF00156">
    <property type="entry name" value="Pribosyltran"/>
    <property type="match status" value="1"/>
</dbReference>
<comment type="subcellular location">
    <subcellularLocation>
        <location evidence="2 14">Cytoplasm</location>
    </subcellularLocation>
</comment>
<dbReference type="EMBL" id="MKKU01000099">
    <property type="protein sequence ID" value="RNF24476.1"/>
    <property type="molecule type" value="Genomic_DNA"/>
</dbReference>
<dbReference type="SUPFAM" id="SSF53271">
    <property type="entry name" value="PRTase-like"/>
    <property type="match status" value="1"/>
</dbReference>
<evidence type="ECO:0000259" key="15">
    <source>
        <dbReference type="Pfam" id="PF00156"/>
    </source>
</evidence>
<keyword evidence="10 14" id="KW-0660">Purine salvage</keyword>
<dbReference type="PANTHER" id="PTHR43340:SF1">
    <property type="entry name" value="HYPOXANTHINE PHOSPHORIBOSYLTRANSFERASE"/>
    <property type="match status" value="1"/>
</dbReference>
<comment type="similarity">
    <text evidence="4 14">Belongs to the purine/pyrimidine phosphoribosyltransferase family.</text>
</comment>
<sequence length="221" mass="25509">MPREYDFSEKVLFTEEEIHDNIRRVAQRIAADYKDKGLRAIDNPLVLICVLKGSFMFTADLCRALSDFNVPVRMEFICVSSYGSGVTSSGQVRMLLDTRHSVEGRHVMIVEDIVDTALTLRYLHRTFLERRPASLKTVVLLDKVEGRRQAFVPDYVVMTVPNVFVIGYGLDYDDSYRELRDIVVLRPEVHEAREAPRKNQLQEMPTGLINRDTECEFLSKY</sequence>
<evidence type="ECO:0000256" key="6">
    <source>
        <dbReference type="ARBA" id="ARBA00022490"/>
    </source>
</evidence>
<evidence type="ECO:0000256" key="9">
    <source>
        <dbReference type="ARBA" id="ARBA00022723"/>
    </source>
</evidence>
<dbReference type="OrthoDB" id="9449045at2759"/>
<dbReference type="AlphaFoldDB" id="A0A422Q3C7"/>
<dbReference type="PANTHER" id="PTHR43340">
    <property type="entry name" value="HYPOXANTHINE-GUANINE PHOSPHORIBOSYLTRANSFERASE"/>
    <property type="match status" value="1"/>
</dbReference>
<evidence type="ECO:0000256" key="2">
    <source>
        <dbReference type="ARBA" id="ARBA00004496"/>
    </source>
</evidence>
<evidence type="ECO:0000256" key="10">
    <source>
        <dbReference type="ARBA" id="ARBA00022726"/>
    </source>
</evidence>
<evidence type="ECO:0000256" key="1">
    <source>
        <dbReference type="ARBA" id="ARBA00001946"/>
    </source>
</evidence>
<protein>
    <recommendedName>
        <fullName evidence="5 14">Hypoxanthine phosphoribosyltransferase</fullName>
        <ecNumber evidence="5 14">2.4.2.8</ecNumber>
    </recommendedName>
</protein>
<comment type="caution">
    <text evidence="16">The sequence shown here is derived from an EMBL/GenBank/DDBJ whole genome shotgun (WGS) entry which is preliminary data.</text>
</comment>
<dbReference type="FunFam" id="3.40.50.2020:FF:000006">
    <property type="entry name" value="Hypoxanthine phosphoribosyltransferase"/>
    <property type="match status" value="1"/>
</dbReference>
<gene>
    <name evidence="16" type="ORF">Tco025E_02446</name>
</gene>
<evidence type="ECO:0000256" key="13">
    <source>
        <dbReference type="ARBA" id="ARBA00025301"/>
    </source>
</evidence>
<dbReference type="GO" id="GO:0032263">
    <property type="term" value="P:GMP salvage"/>
    <property type="evidence" value="ECO:0007669"/>
    <property type="project" value="TreeGrafter"/>
</dbReference>
<reference evidence="16 17" key="1">
    <citation type="journal article" date="2018" name="BMC Genomics">
        <title>Genomic comparison of Trypanosoma conorhini and Trypanosoma rangeli to Trypanosoma cruzi strains of high and low virulence.</title>
        <authorList>
            <person name="Bradwell K.R."/>
            <person name="Koparde V.N."/>
            <person name="Matveyev A.V."/>
            <person name="Serrano M.G."/>
            <person name="Alves J.M."/>
            <person name="Parikh H."/>
            <person name="Huang B."/>
            <person name="Lee V."/>
            <person name="Espinosa-Alvarez O."/>
            <person name="Ortiz P.A."/>
            <person name="Costa-Martins A.G."/>
            <person name="Teixeira M.M."/>
            <person name="Buck G.A."/>
        </authorList>
    </citation>
    <scope>NUCLEOTIDE SEQUENCE [LARGE SCALE GENOMIC DNA]</scope>
    <source>
        <strain evidence="16 17">025E</strain>
    </source>
</reference>
<dbReference type="InterPro" id="IPR029057">
    <property type="entry name" value="PRTase-like"/>
</dbReference>
<keyword evidence="17" id="KW-1185">Reference proteome</keyword>
<dbReference type="GO" id="GO:0000166">
    <property type="term" value="F:nucleotide binding"/>
    <property type="evidence" value="ECO:0007669"/>
    <property type="project" value="UniProtKB-KW"/>
</dbReference>
<keyword evidence="8 14" id="KW-0808">Transferase</keyword>
<dbReference type="GO" id="GO:0000287">
    <property type="term" value="F:magnesium ion binding"/>
    <property type="evidence" value="ECO:0007669"/>
    <property type="project" value="TreeGrafter"/>
</dbReference>
<dbReference type="GO" id="GO:0006166">
    <property type="term" value="P:purine ribonucleoside salvage"/>
    <property type="evidence" value="ECO:0007669"/>
    <property type="project" value="UniProtKB-KW"/>
</dbReference>
<evidence type="ECO:0000256" key="3">
    <source>
        <dbReference type="ARBA" id="ARBA00004669"/>
    </source>
</evidence>
<comment type="catalytic activity">
    <reaction evidence="14">
        <text>IMP + diphosphate = hypoxanthine + 5-phospho-alpha-D-ribose 1-diphosphate</text>
        <dbReference type="Rhea" id="RHEA:17973"/>
        <dbReference type="ChEBI" id="CHEBI:17368"/>
        <dbReference type="ChEBI" id="CHEBI:33019"/>
        <dbReference type="ChEBI" id="CHEBI:58017"/>
        <dbReference type="ChEBI" id="CHEBI:58053"/>
        <dbReference type="EC" id="2.4.2.8"/>
    </reaction>
</comment>
<keyword evidence="6 14" id="KW-0963">Cytoplasm</keyword>
<evidence type="ECO:0000256" key="4">
    <source>
        <dbReference type="ARBA" id="ARBA00008391"/>
    </source>
</evidence>
<dbReference type="GO" id="GO:0032264">
    <property type="term" value="P:IMP salvage"/>
    <property type="evidence" value="ECO:0007669"/>
    <property type="project" value="UniProtKB-UniPathway"/>
</dbReference>
<organism evidence="16 17">
    <name type="scientific">Trypanosoma conorhini</name>
    <dbReference type="NCBI Taxonomy" id="83891"/>
    <lineage>
        <taxon>Eukaryota</taxon>
        <taxon>Discoba</taxon>
        <taxon>Euglenozoa</taxon>
        <taxon>Kinetoplastea</taxon>
        <taxon>Metakinetoplastina</taxon>
        <taxon>Trypanosomatida</taxon>
        <taxon>Trypanosomatidae</taxon>
        <taxon>Trypanosoma</taxon>
    </lineage>
</organism>
<dbReference type="InterPro" id="IPR050408">
    <property type="entry name" value="HGPRT"/>
</dbReference>
<feature type="domain" description="Phosphoribosyltransferase" evidence="15">
    <location>
        <begin position="16"/>
        <end position="172"/>
    </location>
</feature>
<keyword evidence="12 14" id="KW-0460">Magnesium</keyword>
<evidence type="ECO:0000256" key="11">
    <source>
        <dbReference type="ARBA" id="ARBA00022741"/>
    </source>
</evidence>
<dbReference type="Gene3D" id="3.40.50.2020">
    <property type="match status" value="1"/>
</dbReference>
<evidence type="ECO:0000313" key="17">
    <source>
        <dbReference type="Proteomes" id="UP000284403"/>
    </source>
</evidence>
<dbReference type="GO" id="GO:0005829">
    <property type="term" value="C:cytosol"/>
    <property type="evidence" value="ECO:0007669"/>
    <property type="project" value="TreeGrafter"/>
</dbReference>
<dbReference type="CDD" id="cd06223">
    <property type="entry name" value="PRTases_typeI"/>
    <property type="match status" value="1"/>
</dbReference>
<comment type="pathway">
    <text evidence="3 14">Purine metabolism; IMP biosynthesis via salvage pathway; IMP from hypoxanthine: step 1/1.</text>
</comment>
<comment type="cofactor">
    <cofactor evidence="1 14">
        <name>Mg(2+)</name>
        <dbReference type="ChEBI" id="CHEBI:18420"/>
    </cofactor>
</comment>
<dbReference type="InterPro" id="IPR005904">
    <property type="entry name" value="Hxn_phspho_trans"/>
</dbReference>
<comment type="function">
    <text evidence="13">Converts guanine to guanosine monophosphate, and hypoxanthine to inosine monophosphate. Transfers the 5-phosphoribosyl group from 5-phosphoribosylpyrophosphate onto the purine. Plays a central role in the generation of purine nucleotides through the purine salvage pathway.</text>
</comment>
<dbReference type="UniPathway" id="UPA00591">
    <property type="reaction ID" value="UER00648"/>
</dbReference>
<keyword evidence="7 14" id="KW-0328">Glycosyltransferase</keyword>
<dbReference type="GO" id="GO:0006178">
    <property type="term" value="P:guanine salvage"/>
    <property type="evidence" value="ECO:0007669"/>
    <property type="project" value="TreeGrafter"/>
</dbReference>
<dbReference type="NCBIfam" id="TIGR01203">
    <property type="entry name" value="HGPRTase"/>
    <property type="match status" value="1"/>
</dbReference>
<proteinExistence type="inferred from homology"/>
<keyword evidence="9 14" id="KW-0479">Metal-binding</keyword>
<evidence type="ECO:0000256" key="5">
    <source>
        <dbReference type="ARBA" id="ARBA00011895"/>
    </source>
</evidence>
<keyword evidence="11 14" id="KW-0547">Nucleotide-binding</keyword>
<dbReference type="GO" id="GO:0004422">
    <property type="term" value="F:hypoxanthine phosphoribosyltransferase activity"/>
    <property type="evidence" value="ECO:0007669"/>
    <property type="project" value="InterPro"/>
</dbReference>
<dbReference type="EC" id="2.4.2.8" evidence="5 14"/>
<dbReference type="InterPro" id="IPR000836">
    <property type="entry name" value="PRTase_dom"/>
</dbReference>
<evidence type="ECO:0000313" key="16">
    <source>
        <dbReference type="EMBL" id="RNF24476.1"/>
    </source>
</evidence>
<dbReference type="GeneID" id="40316057"/>
<name>A0A422Q3C7_9TRYP</name>
<evidence type="ECO:0000256" key="12">
    <source>
        <dbReference type="ARBA" id="ARBA00022842"/>
    </source>
</evidence>
<evidence type="ECO:0000256" key="7">
    <source>
        <dbReference type="ARBA" id="ARBA00022676"/>
    </source>
</evidence>
<evidence type="ECO:0000256" key="8">
    <source>
        <dbReference type="ARBA" id="ARBA00022679"/>
    </source>
</evidence>
<accession>A0A422Q3C7</accession>
<dbReference type="RefSeq" id="XP_029230467.1">
    <property type="nucleotide sequence ID" value="XM_029369372.1"/>
</dbReference>
<dbReference type="GO" id="GO:0046100">
    <property type="term" value="P:hypoxanthine metabolic process"/>
    <property type="evidence" value="ECO:0007669"/>
    <property type="project" value="TreeGrafter"/>
</dbReference>
<evidence type="ECO:0000256" key="14">
    <source>
        <dbReference type="RuleBase" id="RU364099"/>
    </source>
</evidence>